<dbReference type="EMBL" id="JANAVB010027598">
    <property type="protein sequence ID" value="KAJ6817883.1"/>
    <property type="molecule type" value="Genomic_DNA"/>
</dbReference>
<dbReference type="PROSITE" id="PS00107">
    <property type="entry name" value="PROTEIN_KINASE_ATP"/>
    <property type="match status" value="1"/>
</dbReference>
<feature type="domain" description="Protein kinase" evidence="18">
    <location>
        <begin position="85"/>
        <end position="360"/>
    </location>
</feature>
<evidence type="ECO:0000256" key="17">
    <source>
        <dbReference type="SAM" id="MobiDB-lite"/>
    </source>
</evidence>
<dbReference type="SMART" id="SM00220">
    <property type="entry name" value="S_TKc"/>
    <property type="match status" value="1"/>
</dbReference>
<feature type="compositionally biased region" description="Polar residues" evidence="17">
    <location>
        <begin position="392"/>
        <end position="407"/>
    </location>
</feature>
<dbReference type="PROSITE" id="PS00108">
    <property type="entry name" value="PROTEIN_KINASE_ST"/>
    <property type="match status" value="1"/>
</dbReference>
<dbReference type="InterPro" id="IPR008271">
    <property type="entry name" value="Ser/Thr_kinase_AS"/>
</dbReference>
<gene>
    <name evidence="19" type="ORF">M6B38_409645</name>
</gene>
<organism evidence="19 20">
    <name type="scientific">Iris pallida</name>
    <name type="common">Sweet iris</name>
    <dbReference type="NCBI Taxonomy" id="29817"/>
    <lineage>
        <taxon>Eukaryota</taxon>
        <taxon>Viridiplantae</taxon>
        <taxon>Streptophyta</taxon>
        <taxon>Embryophyta</taxon>
        <taxon>Tracheophyta</taxon>
        <taxon>Spermatophyta</taxon>
        <taxon>Magnoliopsida</taxon>
        <taxon>Liliopsida</taxon>
        <taxon>Asparagales</taxon>
        <taxon>Iridaceae</taxon>
        <taxon>Iridoideae</taxon>
        <taxon>Irideae</taxon>
        <taxon>Iris</taxon>
    </lineage>
</organism>
<evidence type="ECO:0000256" key="15">
    <source>
        <dbReference type="PROSITE-ProRule" id="PRU10141"/>
    </source>
</evidence>
<dbReference type="InterPro" id="IPR052059">
    <property type="entry name" value="CR_Ser/Thr_kinase"/>
</dbReference>
<dbReference type="FunFam" id="3.30.200.20:FF:000225">
    <property type="entry name" value="cold-responsive protein kinase 1"/>
    <property type="match status" value="1"/>
</dbReference>
<keyword evidence="3" id="KW-0597">Phosphoprotein</keyword>
<dbReference type="CDD" id="cd14066">
    <property type="entry name" value="STKc_IRAK"/>
    <property type="match status" value="1"/>
</dbReference>
<dbReference type="PROSITE" id="PS50011">
    <property type="entry name" value="PROTEIN_KINASE_DOM"/>
    <property type="match status" value="1"/>
</dbReference>
<keyword evidence="7" id="KW-0677">Repeat</keyword>
<comment type="similarity">
    <text evidence="16">Belongs to the protein kinase superfamily.</text>
</comment>
<evidence type="ECO:0000259" key="18">
    <source>
        <dbReference type="PROSITE" id="PS50011"/>
    </source>
</evidence>
<keyword evidence="10 15" id="KW-0067">ATP-binding</keyword>
<dbReference type="InterPro" id="IPR000719">
    <property type="entry name" value="Prot_kinase_dom"/>
</dbReference>
<dbReference type="GO" id="GO:0005524">
    <property type="term" value="F:ATP binding"/>
    <property type="evidence" value="ECO:0007669"/>
    <property type="project" value="UniProtKB-UniRule"/>
</dbReference>
<evidence type="ECO:0000256" key="13">
    <source>
        <dbReference type="ARBA" id="ARBA00023170"/>
    </source>
</evidence>
<evidence type="ECO:0000256" key="11">
    <source>
        <dbReference type="ARBA" id="ARBA00022989"/>
    </source>
</evidence>
<evidence type="ECO:0000313" key="19">
    <source>
        <dbReference type="EMBL" id="KAJ6817883.1"/>
    </source>
</evidence>
<dbReference type="PANTHER" id="PTHR47973">
    <property type="entry name" value="CYSTEINE-RICH RECEPTOR-LIKE PROTEIN KINASE 3"/>
    <property type="match status" value="1"/>
</dbReference>
<keyword evidence="13" id="KW-0675">Receptor</keyword>
<dbReference type="Proteomes" id="UP001140949">
    <property type="component" value="Unassembled WGS sequence"/>
</dbReference>
<comment type="caution">
    <text evidence="19">The sequence shown here is derived from an EMBL/GenBank/DDBJ whole genome shotgun (WGS) entry which is preliminary data.</text>
</comment>
<keyword evidence="14" id="KW-0325">Glycoprotein</keyword>
<dbReference type="FunFam" id="1.10.510.10:FF:000044">
    <property type="entry name" value="Putative LRR receptor-like serine/threonine-protein kinase"/>
    <property type="match status" value="1"/>
</dbReference>
<dbReference type="GO" id="GO:0004674">
    <property type="term" value="F:protein serine/threonine kinase activity"/>
    <property type="evidence" value="ECO:0007669"/>
    <property type="project" value="UniProtKB-KW"/>
</dbReference>
<evidence type="ECO:0000256" key="9">
    <source>
        <dbReference type="ARBA" id="ARBA00022777"/>
    </source>
</evidence>
<evidence type="ECO:0000256" key="7">
    <source>
        <dbReference type="ARBA" id="ARBA00022737"/>
    </source>
</evidence>
<protein>
    <submittedName>
        <fullName evidence="19">Serine/threonine-protein kinase isoform X1</fullName>
    </submittedName>
</protein>
<keyword evidence="6" id="KW-0732">Signal</keyword>
<keyword evidence="5" id="KW-0812">Transmembrane</keyword>
<evidence type="ECO:0000256" key="5">
    <source>
        <dbReference type="ARBA" id="ARBA00022692"/>
    </source>
</evidence>
<feature type="region of interest" description="Disordered" evidence="17">
    <location>
        <begin position="365"/>
        <end position="415"/>
    </location>
</feature>
<accession>A0AAX6FNJ5</accession>
<dbReference type="InterPro" id="IPR017441">
    <property type="entry name" value="Protein_kinase_ATP_BS"/>
</dbReference>
<keyword evidence="4" id="KW-0808">Transferase</keyword>
<keyword evidence="20" id="KW-1185">Reference proteome</keyword>
<evidence type="ECO:0000256" key="1">
    <source>
        <dbReference type="ARBA" id="ARBA00004167"/>
    </source>
</evidence>
<evidence type="ECO:0000256" key="4">
    <source>
        <dbReference type="ARBA" id="ARBA00022679"/>
    </source>
</evidence>
<dbReference type="SUPFAM" id="SSF56112">
    <property type="entry name" value="Protein kinase-like (PK-like)"/>
    <property type="match status" value="1"/>
</dbReference>
<dbReference type="AlphaFoldDB" id="A0AAX6FNJ5"/>
<reference evidence="19" key="1">
    <citation type="journal article" date="2023" name="GigaByte">
        <title>Genome assembly of the bearded iris, Iris pallida Lam.</title>
        <authorList>
            <person name="Bruccoleri R.E."/>
            <person name="Oakeley E.J."/>
            <person name="Faust A.M.E."/>
            <person name="Altorfer M."/>
            <person name="Dessus-Babus S."/>
            <person name="Burckhardt D."/>
            <person name="Oertli M."/>
            <person name="Naumann U."/>
            <person name="Petersen F."/>
            <person name="Wong J."/>
        </authorList>
    </citation>
    <scope>NUCLEOTIDE SEQUENCE</scope>
    <source>
        <strain evidence="19">GSM-AAB239-AS_SAM_17_03QT</strain>
    </source>
</reference>
<evidence type="ECO:0000256" key="8">
    <source>
        <dbReference type="ARBA" id="ARBA00022741"/>
    </source>
</evidence>
<keyword evidence="8 15" id="KW-0547">Nucleotide-binding</keyword>
<dbReference type="GO" id="GO:0016020">
    <property type="term" value="C:membrane"/>
    <property type="evidence" value="ECO:0007669"/>
    <property type="project" value="UniProtKB-SubCell"/>
</dbReference>
<evidence type="ECO:0000313" key="20">
    <source>
        <dbReference type="Proteomes" id="UP001140949"/>
    </source>
</evidence>
<reference evidence="19" key="2">
    <citation type="submission" date="2023-04" db="EMBL/GenBank/DDBJ databases">
        <authorList>
            <person name="Bruccoleri R.E."/>
            <person name="Oakeley E.J."/>
            <person name="Faust A.-M."/>
            <person name="Dessus-Babus S."/>
            <person name="Altorfer M."/>
            <person name="Burckhardt D."/>
            <person name="Oertli M."/>
            <person name="Naumann U."/>
            <person name="Petersen F."/>
            <person name="Wong J."/>
        </authorList>
    </citation>
    <scope>NUCLEOTIDE SEQUENCE</scope>
    <source>
        <strain evidence="19">GSM-AAB239-AS_SAM_17_03QT</strain>
        <tissue evidence="19">Leaf</tissue>
    </source>
</reference>
<evidence type="ECO:0000256" key="3">
    <source>
        <dbReference type="ARBA" id="ARBA00022553"/>
    </source>
</evidence>
<dbReference type="Pfam" id="PF00069">
    <property type="entry name" value="Pkinase"/>
    <property type="match status" value="1"/>
</dbReference>
<name>A0AAX6FNJ5_IRIPA</name>
<dbReference type="Gene3D" id="1.10.510.10">
    <property type="entry name" value="Transferase(Phosphotransferase) domain 1"/>
    <property type="match status" value="1"/>
</dbReference>
<evidence type="ECO:0000256" key="16">
    <source>
        <dbReference type="RuleBase" id="RU000304"/>
    </source>
</evidence>
<keyword evidence="2 16" id="KW-0723">Serine/threonine-protein kinase</keyword>
<evidence type="ECO:0000256" key="2">
    <source>
        <dbReference type="ARBA" id="ARBA00022527"/>
    </source>
</evidence>
<dbReference type="InterPro" id="IPR011009">
    <property type="entry name" value="Kinase-like_dom_sf"/>
</dbReference>
<comment type="subcellular location">
    <subcellularLocation>
        <location evidence="1">Membrane</location>
        <topology evidence="1">Single-pass membrane protein</topology>
    </subcellularLocation>
</comment>
<sequence>MSWCCFSERKKTQEEIGVWHGWRITAALQQCTASVGTELFKWVKHFSNAPLLIGKSEIIQVDGFSSAKNIRLFSYNELISATGNFHPSNRIGQGGFGTVYKGILRNGTPIAAKVLSAESRQGINEFLSEIDAISNVRHPNLVELLGCCVEETNRILVYEFVENRSLDRALLGIASKSAELSWGVRCAICLGTAEGLAYLHEEIKPHIVHRDIKASNILLDRRFAPKIGDFGLAKLFPDNITHISTRVAGTTGYLAPEYAVRGQLTRKADVYSFGVLVLEIISAKRNTKSSWSGKEKYLLEWTWQLYEEERLTELVDPNLKEYSEEEALRYIKVALFCTQATASRRPSMPQVVQMLSRPIKLNEEELTPPGLLQSSSGKGIGLKGTKSDSGTKDTSVATTSPYTSVPVTITEMDPR</sequence>
<keyword evidence="9 19" id="KW-0418">Kinase</keyword>
<feature type="binding site" evidence="15">
    <location>
        <position position="113"/>
    </location>
    <ligand>
        <name>ATP</name>
        <dbReference type="ChEBI" id="CHEBI:30616"/>
    </ligand>
</feature>
<evidence type="ECO:0000256" key="6">
    <source>
        <dbReference type="ARBA" id="ARBA00022729"/>
    </source>
</evidence>
<evidence type="ECO:0000256" key="10">
    <source>
        <dbReference type="ARBA" id="ARBA00022840"/>
    </source>
</evidence>
<evidence type="ECO:0000256" key="12">
    <source>
        <dbReference type="ARBA" id="ARBA00023136"/>
    </source>
</evidence>
<keyword evidence="11" id="KW-1133">Transmembrane helix</keyword>
<keyword evidence="12" id="KW-0472">Membrane</keyword>
<dbReference type="Gene3D" id="3.30.200.20">
    <property type="entry name" value="Phosphorylase Kinase, domain 1"/>
    <property type="match status" value="1"/>
</dbReference>
<evidence type="ECO:0000256" key="14">
    <source>
        <dbReference type="ARBA" id="ARBA00023180"/>
    </source>
</evidence>
<proteinExistence type="inferred from homology"/>